<protein>
    <submittedName>
        <fullName evidence="3">Universal stress protein</fullName>
    </submittedName>
</protein>
<feature type="domain" description="UspA" evidence="2">
    <location>
        <begin position="6"/>
        <end position="142"/>
    </location>
</feature>
<comment type="caution">
    <text evidence="3">The sequence shown here is derived from an EMBL/GenBank/DDBJ whole genome shotgun (WGS) entry which is preliminary data.</text>
</comment>
<dbReference type="InterPro" id="IPR006015">
    <property type="entry name" value="Universal_stress_UspA"/>
</dbReference>
<gene>
    <name evidence="3" type="ORF">Pa4123_50050</name>
</gene>
<accession>A0ABQ5QZ73</accession>
<dbReference type="InterPro" id="IPR014729">
    <property type="entry name" value="Rossmann-like_a/b/a_fold"/>
</dbReference>
<evidence type="ECO:0000259" key="2">
    <source>
        <dbReference type="Pfam" id="PF00582"/>
    </source>
</evidence>
<proteinExistence type="inferred from homology"/>
<dbReference type="PANTHER" id="PTHR46268">
    <property type="entry name" value="STRESS RESPONSE PROTEIN NHAX"/>
    <property type="match status" value="1"/>
</dbReference>
<evidence type="ECO:0000313" key="4">
    <source>
        <dbReference type="Proteomes" id="UP001144280"/>
    </source>
</evidence>
<evidence type="ECO:0000313" key="3">
    <source>
        <dbReference type="EMBL" id="GLH99729.1"/>
    </source>
</evidence>
<dbReference type="SUPFAM" id="SSF52402">
    <property type="entry name" value="Adenine nucleotide alpha hydrolases-like"/>
    <property type="match status" value="2"/>
</dbReference>
<keyword evidence="4" id="KW-1185">Reference proteome</keyword>
<dbReference type="Pfam" id="PF00582">
    <property type="entry name" value="Usp"/>
    <property type="match status" value="2"/>
</dbReference>
<organism evidence="3 4">
    <name type="scientific">Phytohabitans aurantiacus</name>
    <dbReference type="NCBI Taxonomy" id="3016789"/>
    <lineage>
        <taxon>Bacteria</taxon>
        <taxon>Bacillati</taxon>
        <taxon>Actinomycetota</taxon>
        <taxon>Actinomycetes</taxon>
        <taxon>Micromonosporales</taxon>
        <taxon>Micromonosporaceae</taxon>
    </lineage>
</organism>
<dbReference type="EMBL" id="BSDI01000027">
    <property type="protein sequence ID" value="GLH99729.1"/>
    <property type="molecule type" value="Genomic_DNA"/>
</dbReference>
<dbReference type="Gene3D" id="3.40.50.620">
    <property type="entry name" value="HUPs"/>
    <property type="match status" value="2"/>
</dbReference>
<reference evidence="3" key="1">
    <citation type="submission" date="2022-12" db="EMBL/GenBank/DDBJ databases">
        <title>New Phytohabitans aurantiacus sp. RD004123 nov., an actinomycete isolated from soil.</title>
        <authorList>
            <person name="Triningsih D.W."/>
            <person name="Harunari E."/>
            <person name="Igarashi Y."/>
        </authorList>
    </citation>
    <scope>NUCLEOTIDE SEQUENCE</scope>
    <source>
        <strain evidence="3">RD004123</strain>
    </source>
</reference>
<dbReference type="RefSeq" id="WP_281899590.1">
    <property type="nucleotide sequence ID" value="NZ_BSDI01000027.1"/>
</dbReference>
<evidence type="ECO:0000256" key="1">
    <source>
        <dbReference type="ARBA" id="ARBA00008791"/>
    </source>
</evidence>
<feature type="domain" description="UspA" evidence="2">
    <location>
        <begin position="152"/>
        <end position="286"/>
    </location>
</feature>
<sequence length="293" mass="30484">MSSYPILVGFDGSEGATAALRWAADEAARSGAPLELLYAFEWQAVAGPIAPGPGSWPDRAAREDAKRMVDTAVAEILSARPEASVTGTVEVGSAAAMLEQRSRHARLVVLGNRGHGGFLGLLIGSTSVTVAAHAHCPVAVIRGDVAMDPVAPVVVGTDGSDCSLLAVEYAFAQAAARGVPLRVVHAYTLPTPRWRPPEGFDPEEITVAEHSALDEMLAGWRDKYPTVPVNLEVVADTPGHVMVEATRGAALVAVGSRGRGGFRGLLLGSVGGQLIHHAHCPVIVVRELPSPPA</sequence>
<dbReference type="InterPro" id="IPR006016">
    <property type="entry name" value="UspA"/>
</dbReference>
<comment type="similarity">
    <text evidence="1">Belongs to the universal stress protein A family.</text>
</comment>
<dbReference type="PRINTS" id="PR01438">
    <property type="entry name" value="UNVRSLSTRESS"/>
</dbReference>
<name>A0ABQ5QZ73_9ACTN</name>
<dbReference type="PANTHER" id="PTHR46268:SF6">
    <property type="entry name" value="UNIVERSAL STRESS PROTEIN UP12"/>
    <property type="match status" value="1"/>
</dbReference>
<dbReference type="Proteomes" id="UP001144280">
    <property type="component" value="Unassembled WGS sequence"/>
</dbReference>